<keyword evidence="2" id="KW-1185">Reference proteome</keyword>
<comment type="caution">
    <text evidence="1">The sequence shown here is derived from an EMBL/GenBank/DDBJ whole genome shotgun (WGS) entry which is preliminary data.</text>
</comment>
<proteinExistence type="predicted"/>
<accession>A0ABU7Q8T4</accession>
<dbReference type="InterPro" id="IPR011045">
    <property type="entry name" value="N2O_reductase_N"/>
</dbReference>
<dbReference type="Proteomes" id="UP001354709">
    <property type="component" value="Unassembled WGS sequence"/>
</dbReference>
<dbReference type="SUPFAM" id="SSF50974">
    <property type="entry name" value="Nitrous oxide reductase, N-terminal domain"/>
    <property type="match status" value="1"/>
</dbReference>
<dbReference type="EMBL" id="JAZBJO010000039">
    <property type="protein sequence ID" value="MEE4597792.1"/>
    <property type="molecule type" value="Genomic_DNA"/>
</dbReference>
<sequence length="129" mass="13003">MDAVIAGSASRALQEVVVSDIAVRRTPERGIAGRCDGAERSPGRVVRAWAGSAVLVGLTVPLAVASPAAAYDDPAHAYVADNSGDSVSVIDTRTNAVTTTIPVGDEPIGVAITPRTVAEPNSPNSPASS</sequence>
<evidence type="ECO:0000313" key="2">
    <source>
        <dbReference type="Proteomes" id="UP001354709"/>
    </source>
</evidence>
<reference evidence="1 2" key="1">
    <citation type="submission" date="2023-11" db="EMBL/GenBank/DDBJ databases">
        <title>30 novel species of actinomycetes from the DSMZ collection.</title>
        <authorList>
            <person name="Nouioui I."/>
        </authorList>
    </citation>
    <scope>NUCLEOTIDE SEQUENCE [LARGE SCALE GENOMIC DNA]</scope>
    <source>
        <strain evidence="1 2">DSM 41524</strain>
    </source>
</reference>
<protein>
    <submittedName>
        <fullName evidence="1">Uncharacterized protein</fullName>
    </submittedName>
</protein>
<dbReference type="NCBIfam" id="TIGR02276">
    <property type="entry name" value="beta_rpt_yvtn"/>
    <property type="match status" value="1"/>
</dbReference>
<evidence type="ECO:0000313" key="1">
    <source>
        <dbReference type="EMBL" id="MEE4597792.1"/>
    </source>
</evidence>
<dbReference type="Gene3D" id="2.130.10.10">
    <property type="entry name" value="YVTN repeat-like/Quinoprotein amine dehydrogenase"/>
    <property type="match status" value="1"/>
</dbReference>
<dbReference type="RefSeq" id="WP_330814665.1">
    <property type="nucleotide sequence ID" value="NZ_JAZBJO010000039.1"/>
</dbReference>
<dbReference type="InterPro" id="IPR011964">
    <property type="entry name" value="YVTN_b-propeller_repeat"/>
</dbReference>
<name>A0ABU7Q8T4_9ACTN</name>
<gene>
    <name evidence="1" type="ORF">V2J94_39000</name>
</gene>
<dbReference type="InterPro" id="IPR015943">
    <property type="entry name" value="WD40/YVTN_repeat-like_dom_sf"/>
</dbReference>
<organism evidence="1 2">
    <name type="scientific">Streptomyces asiaticus subsp. ignotus</name>
    <dbReference type="NCBI Taxonomy" id="3098222"/>
    <lineage>
        <taxon>Bacteria</taxon>
        <taxon>Bacillati</taxon>
        <taxon>Actinomycetota</taxon>
        <taxon>Actinomycetes</taxon>
        <taxon>Kitasatosporales</taxon>
        <taxon>Streptomycetaceae</taxon>
        <taxon>Streptomyces</taxon>
        <taxon>Streptomyces violaceusniger group</taxon>
    </lineage>
</organism>